<evidence type="ECO:0000256" key="2">
    <source>
        <dbReference type="ARBA" id="ARBA00022803"/>
    </source>
</evidence>
<reference evidence="3" key="1">
    <citation type="submission" date="2021-07" db="EMBL/GenBank/DDBJ databases">
        <title>Roseobacter insulae sp. nov., isolated from a tidal flat.</title>
        <authorList>
            <person name="Park S."/>
            <person name="Yoon J.-H."/>
        </authorList>
    </citation>
    <scope>NUCLEOTIDE SEQUENCE</scope>
    <source>
        <strain evidence="3">YSTF-M11</strain>
    </source>
</reference>
<keyword evidence="2" id="KW-0802">TPR repeat</keyword>
<evidence type="ECO:0000313" key="4">
    <source>
        <dbReference type="Proteomes" id="UP001138661"/>
    </source>
</evidence>
<dbReference type="Proteomes" id="UP001138661">
    <property type="component" value="Unassembled WGS sequence"/>
</dbReference>
<keyword evidence="1" id="KW-0677">Repeat</keyword>
<evidence type="ECO:0000256" key="1">
    <source>
        <dbReference type="ARBA" id="ARBA00022737"/>
    </source>
</evidence>
<gene>
    <name evidence="3" type="ORF">KX928_07305</name>
</gene>
<dbReference type="PANTHER" id="PTHR16263">
    <property type="entry name" value="TETRATRICOPEPTIDE REPEAT PROTEIN 38"/>
    <property type="match status" value="1"/>
</dbReference>
<dbReference type="PANTHER" id="PTHR16263:SF4">
    <property type="entry name" value="TETRATRICOPEPTIDE REPEAT PROTEIN 38"/>
    <property type="match status" value="1"/>
</dbReference>
<accession>A0A9X1FUY4</accession>
<protein>
    <submittedName>
        <fullName evidence="3">Tetratricopeptide repeat protein</fullName>
    </submittedName>
</protein>
<sequence>MFTDRYDNPLTTGSERAAQMYQRGLDRLLAGQADMDAPFHQALEADPGFAAAHAGLARARQTVGDMAGAQQAIAAAREVAGGVTARETSQIHMLSLMIGGKGAEALEAVYAHMDQYPRDVVVAQTSSSIYGLIGFSGQAGREAQMLAFLSRLAPGLGDDWWFLSQYAFALCETGQLARAEAMIDASLATNPDNAHAVHVRSHVSYEAGDVANGITFLRDWLRGYSRAGVMHGHLSWHQALWMLQTGDVAGMWALLDDAVTPEAAECGAPLSVLVDTASLLHRAEMAGVEVPRDRWAAISRFAAKAFPKTGNAFVDMHAAVAHAMAGDAEALSRIISQPAGPAADLVPDIASGFQQMAHANWGEAARHLKRAMADTARIGGSRAQRDLVEHSLLACLMRQGETAHAHDLAAMRRPVIAEAYT</sequence>
<evidence type="ECO:0000313" key="3">
    <source>
        <dbReference type="EMBL" id="MBW4707590.1"/>
    </source>
</evidence>
<dbReference type="AlphaFoldDB" id="A0A9X1FUY4"/>
<comment type="caution">
    <text evidence="3">The sequence shown here is derived from an EMBL/GenBank/DDBJ whole genome shotgun (WGS) entry which is preliminary data.</text>
</comment>
<name>A0A9X1FUY4_9RHOB</name>
<dbReference type="RefSeq" id="WP_219500573.1">
    <property type="nucleotide sequence ID" value="NZ_JAHXDN010000002.1"/>
</dbReference>
<keyword evidence="4" id="KW-1185">Reference proteome</keyword>
<dbReference type="CDD" id="cd05804">
    <property type="entry name" value="StaR_like"/>
    <property type="match status" value="1"/>
</dbReference>
<proteinExistence type="predicted"/>
<organism evidence="3 4">
    <name type="scientific">Roseobacter insulae</name>
    <dbReference type="NCBI Taxonomy" id="2859783"/>
    <lineage>
        <taxon>Bacteria</taxon>
        <taxon>Pseudomonadati</taxon>
        <taxon>Pseudomonadota</taxon>
        <taxon>Alphaproteobacteria</taxon>
        <taxon>Rhodobacterales</taxon>
        <taxon>Roseobacteraceae</taxon>
        <taxon>Roseobacter</taxon>
    </lineage>
</organism>
<dbReference type="EMBL" id="JAHXDN010000002">
    <property type="protein sequence ID" value="MBW4707590.1"/>
    <property type="molecule type" value="Genomic_DNA"/>
</dbReference>
<dbReference type="InterPro" id="IPR033891">
    <property type="entry name" value="TTC38"/>
</dbReference>